<keyword evidence="3" id="KW-1185">Reference proteome</keyword>
<gene>
    <name evidence="2" type="ORF">GCM10022226_68150</name>
</gene>
<evidence type="ECO:0000259" key="1">
    <source>
        <dbReference type="Pfam" id="PF19054"/>
    </source>
</evidence>
<evidence type="ECO:0000313" key="3">
    <source>
        <dbReference type="Proteomes" id="UP001500888"/>
    </source>
</evidence>
<dbReference type="InterPro" id="IPR043917">
    <property type="entry name" value="DUF5753"/>
</dbReference>
<comment type="caution">
    <text evidence="2">The sequence shown here is derived from an EMBL/GenBank/DDBJ whole genome shotgun (WGS) entry which is preliminary data.</text>
</comment>
<evidence type="ECO:0000313" key="2">
    <source>
        <dbReference type="EMBL" id="GAA3836554.1"/>
    </source>
</evidence>
<dbReference type="Pfam" id="PF19054">
    <property type="entry name" value="DUF5753"/>
    <property type="match status" value="1"/>
</dbReference>
<proteinExistence type="predicted"/>
<reference evidence="3" key="1">
    <citation type="journal article" date="2019" name="Int. J. Syst. Evol. Microbiol.">
        <title>The Global Catalogue of Microorganisms (GCM) 10K type strain sequencing project: providing services to taxonomists for standard genome sequencing and annotation.</title>
        <authorList>
            <consortium name="The Broad Institute Genomics Platform"/>
            <consortium name="The Broad Institute Genome Sequencing Center for Infectious Disease"/>
            <person name="Wu L."/>
            <person name="Ma J."/>
        </authorList>
    </citation>
    <scope>NUCLEOTIDE SEQUENCE [LARGE SCALE GENOMIC DNA]</scope>
    <source>
        <strain evidence="3">JCM 16908</strain>
    </source>
</reference>
<feature type="domain" description="DUF5753" evidence="1">
    <location>
        <begin position="1"/>
        <end position="91"/>
    </location>
</feature>
<organism evidence="2 3">
    <name type="scientific">Sphaerisporangium flaviroseum</name>
    <dbReference type="NCBI Taxonomy" id="509199"/>
    <lineage>
        <taxon>Bacteria</taxon>
        <taxon>Bacillati</taxon>
        <taxon>Actinomycetota</taxon>
        <taxon>Actinomycetes</taxon>
        <taxon>Streptosporangiales</taxon>
        <taxon>Streptosporangiaceae</taxon>
        <taxon>Sphaerisporangium</taxon>
    </lineage>
</organism>
<dbReference type="Proteomes" id="UP001500888">
    <property type="component" value="Unassembled WGS sequence"/>
</dbReference>
<dbReference type="EMBL" id="BAAAZR010000038">
    <property type="protein sequence ID" value="GAA3836554.1"/>
    <property type="molecule type" value="Genomic_DNA"/>
</dbReference>
<protein>
    <recommendedName>
        <fullName evidence="1">DUF5753 domain-containing protein</fullName>
    </recommendedName>
</protein>
<sequence>MREQLGHLLEVARHPQVTIQLVPYAARPHCGLAGGFIIAERNGAAYAAFAEAQPFGRTFDDRRLIAELIHRYDAIRADAVPFKQSLQLIEEAVIQVGR</sequence>
<name>A0ABP7J8N7_9ACTN</name>
<accession>A0ABP7J8N7</accession>